<organism evidence="2 3">
    <name type="scientific">Halobaculum roseum</name>
    <dbReference type="NCBI Taxonomy" id="2175149"/>
    <lineage>
        <taxon>Archaea</taxon>
        <taxon>Methanobacteriati</taxon>
        <taxon>Methanobacteriota</taxon>
        <taxon>Stenosarchaea group</taxon>
        <taxon>Halobacteria</taxon>
        <taxon>Halobacteriales</taxon>
        <taxon>Haloferacaceae</taxon>
        <taxon>Halobaculum</taxon>
    </lineage>
</organism>
<name>A0ABD5MJU5_9EURY</name>
<proteinExistence type="predicted"/>
<dbReference type="Proteomes" id="UP001589595">
    <property type="component" value="Unassembled WGS sequence"/>
</dbReference>
<protein>
    <submittedName>
        <fullName evidence="2">Uncharacterized protein</fullName>
    </submittedName>
</protein>
<evidence type="ECO:0000256" key="1">
    <source>
        <dbReference type="SAM" id="MobiDB-lite"/>
    </source>
</evidence>
<accession>A0ABD5MJU5</accession>
<keyword evidence="3" id="KW-1185">Reference proteome</keyword>
<dbReference type="EMBL" id="JBHMAJ010000006">
    <property type="protein sequence ID" value="MFB9824113.1"/>
    <property type="molecule type" value="Genomic_DNA"/>
</dbReference>
<sequence>MLRTQLSEDPRREPHEKETALHLEGDGSQFSVTSFKRVVYAKLLQRDEFSVKRLHVIDDDGQDHAVNSLDEAAERSLTIIGVTGQLPVGAVNIGTSRNSNSHADLVK</sequence>
<dbReference type="RefSeq" id="WP_222922715.1">
    <property type="nucleotide sequence ID" value="NZ_CP082286.1"/>
</dbReference>
<evidence type="ECO:0000313" key="2">
    <source>
        <dbReference type="EMBL" id="MFB9824113.1"/>
    </source>
</evidence>
<gene>
    <name evidence="2" type="ORF">ACFFOL_07995</name>
</gene>
<reference evidence="2" key="1">
    <citation type="submission" date="2024-09" db="EMBL/GenBank/DDBJ databases">
        <authorList>
            <person name="Sun Q."/>
        </authorList>
    </citation>
    <scope>NUCLEOTIDE SEQUENCE [LARGE SCALE GENOMIC DNA]</scope>
    <source>
        <strain evidence="2">JCM 31273</strain>
    </source>
</reference>
<dbReference type="AlphaFoldDB" id="A0ABD5MJU5"/>
<dbReference type="GeneID" id="67210057"/>
<evidence type="ECO:0000313" key="3">
    <source>
        <dbReference type="Proteomes" id="UP001589595"/>
    </source>
</evidence>
<feature type="region of interest" description="Disordered" evidence="1">
    <location>
        <begin position="1"/>
        <end position="20"/>
    </location>
</feature>
<comment type="caution">
    <text evidence="2">The sequence shown here is derived from an EMBL/GenBank/DDBJ whole genome shotgun (WGS) entry which is preliminary data.</text>
</comment>